<dbReference type="InterPro" id="IPR002885">
    <property type="entry name" value="PPR_rpt"/>
</dbReference>
<accession>A0A5N5NAF0</accession>
<protein>
    <recommendedName>
        <fullName evidence="3">At1g68980-like TPR repeats domain-containing protein</fullName>
    </recommendedName>
</protein>
<dbReference type="Pfam" id="PF25245">
    <property type="entry name" value="TPR_At1g68980"/>
    <property type="match status" value="1"/>
</dbReference>
<sequence>MALIFSRKIPLSYALGVFVPSAIHKTALIEDHGGEFFPKRVFERFRALSVFYGQYQLVAPQHFSTSSVSQPGRICWRGASNVVLLRKLEIALREHQVDEAWVTFIDFKKLYGFPTGSMVNRLISRFSYSSDHHWLQKACDLVFLILKEKPGLLQFPVLTKLSISLARAQMPVPASMILRVMLERENMPPLTILWSVVSHMVKTEIGACLASNFLVQMCDCYLHLSAKGSVRAKVVKPDAMIFNLVLDACVKFKSSLKGQEIVELMSKVGVIADAHSVIVFSQIHEMNGQRDEIKKLKDQIDKVCAPFIGYYCQLYDSLLKLHFKFDDIDSATQLLLDMHKSQESVPNKKLRMDQEKRLLVPIGSNNLKTGLKIQVMPELFQMDSILRVKHKQELVMFRSGKLLLSNRALAKLVNGYRRHGRNTDLSKLLLCMQQDFNVLDQSRFCSDVISACIHLGWLEMAHDILDDMDAAGAPVGSTLHMALLTAYYSREMFKEAKALLRQMRKAGFVVDLSDEMVATSCLSGTANNASSLSNKSDLIDFLVREMREEEKAIPSMVYELNSSIYYFCKAKMMEDAFKTYQRMKHVNIQPTVQTFSYLIDGFSSLGMYRDITILWGDIKRNMGAMDLEVSRDLYEVLHMNFLRGGYFERAMEVIGYMKERNMYCDKWMYKDEFLRLHKNLYRSLKASETRTEAQSKRLEYVKAFRKWVGID</sequence>
<evidence type="ECO:0000256" key="1">
    <source>
        <dbReference type="ARBA" id="ARBA00007626"/>
    </source>
</evidence>
<organism evidence="4 5">
    <name type="scientific">Salix brachista</name>
    <dbReference type="NCBI Taxonomy" id="2182728"/>
    <lineage>
        <taxon>Eukaryota</taxon>
        <taxon>Viridiplantae</taxon>
        <taxon>Streptophyta</taxon>
        <taxon>Embryophyta</taxon>
        <taxon>Tracheophyta</taxon>
        <taxon>Spermatophyta</taxon>
        <taxon>Magnoliopsida</taxon>
        <taxon>eudicotyledons</taxon>
        <taxon>Gunneridae</taxon>
        <taxon>Pentapetalae</taxon>
        <taxon>rosids</taxon>
        <taxon>fabids</taxon>
        <taxon>Malpighiales</taxon>
        <taxon>Salicaceae</taxon>
        <taxon>Saliceae</taxon>
        <taxon>Salix</taxon>
    </lineage>
</organism>
<gene>
    <name evidence="4" type="ORF">DKX38_004216</name>
</gene>
<reference evidence="5" key="1">
    <citation type="journal article" date="2019" name="Gigascience">
        <title>De novo genome assembly of the endangered Acer yangbiense, a plant species with extremely small populations endemic to Yunnan Province, China.</title>
        <authorList>
            <person name="Yang J."/>
            <person name="Wariss H.M."/>
            <person name="Tao L."/>
            <person name="Zhang R."/>
            <person name="Yun Q."/>
            <person name="Hollingsworth P."/>
            <person name="Dao Z."/>
            <person name="Luo G."/>
            <person name="Guo H."/>
            <person name="Ma Y."/>
            <person name="Sun W."/>
        </authorList>
    </citation>
    <scope>NUCLEOTIDE SEQUENCE [LARGE SCALE GENOMIC DNA]</scope>
    <source>
        <strain evidence="5">cv. br00</strain>
    </source>
</reference>
<evidence type="ECO:0000259" key="3">
    <source>
        <dbReference type="Pfam" id="PF25245"/>
    </source>
</evidence>
<dbReference type="PANTHER" id="PTHR46598:SF3">
    <property type="entry name" value="OS07G0495300 PROTEIN"/>
    <property type="match status" value="1"/>
</dbReference>
<feature type="domain" description="At1g68980-like TPR repeats" evidence="3">
    <location>
        <begin position="85"/>
        <end position="201"/>
    </location>
</feature>
<comment type="caution">
    <text evidence="4">The sequence shown here is derived from an EMBL/GenBank/DDBJ whole genome shotgun (WGS) entry which is preliminary data.</text>
</comment>
<dbReference type="Pfam" id="PF01535">
    <property type="entry name" value="PPR"/>
    <property type="match status" value="2"/>
</dbReference>
<keyword evidence="2" id="KW-0677">Repeat</keyword>
<dbReference type="Pfam" id="PF13041">
    <property type="entry name" value="PPR_2"/>
    <property type="match status" value="1"/>
</dbReference>
<evidence type="ECO:0000313" key="5">
    <source>
        <dbReference type="Proteomes" id="UP000326939"/>
    </source>
</evidence>
<comment type="similarity">
    <text evidence="1">Belongs to the PPR family. P subfamily.</text>
</comment>
<dbReference type="Gene3D" id="1.25.40.10">
    <property type="entry name" value="Tetratricopeptide repeat domain"/>
    <property type="match status" value="3"/>
</dbReference>
<evidence type="ECO:0000256" key="2">
    <source>
        <dbReference type="ARBA" id="ARBA00022737"/>
    </source>
</evidence>
<dbReference type="Proteomes" id="UP000326939">
    <property type="component" value="Chromosome 3"/>
</dbReference>
<dbReference type="NCBIfam" id="TIGR00756">
    <property type="entry name" value="PPR"/>
    <property type="match status" value="1"/>
</dbReference>
<keyword evidence="5" id="KW-1185">Reference proteome</keyword>
<name>A0A5N5NAF0_9ROSI</name>
<dbReference type="AlphaFoldDB" id="A0A5N5NAF0"/>
<dbReference type="PANTHER" id="PTHR46598">
    <property type="entry name" value="BNAC05G43320D PROTEIN"/>
    <property type="match status" value="1"/>
</dbReference>
<proteinExistence type="inferred from homology"/>
<dbReference type="InterPro" id="IPR057440">
    <property type="entry name" value="At1g68980-like_TPR"/>
</dbReference>
<evidence type="ECO:0000313" key="4">
    <source>
        <dbReference type="EMBL" id="KAB5564162.1"/>
    </source>
</evidence>
<dbReference type="InterPro" id="IPR011990">
    <property type="entry name" value="TPR-like_helical_dom_sf"/>
</dbReference>
<dbReference type="EMBL" id="VDCV01000003">
    <property type="protein sequence ID" value="KAB5564162.1"/>
    <property type="molecule type" value="Genomic_DNA"/>
</dbReference>